<keyword evidence="1" id="KW-1185">Reference proteome</keyword>
<dbReference type="SMART" id="SM01375">
    <property type="entry name" value="Dynein_light"/>
    <property type="match status" value="1"/>
</dbReference>
<dbReference type="AlphaFoldDB" id="A0A1I8HJQ9"/>
<dbReference type="InterPro" id="IPR011992">
    <property type="entry name" value="EF-hand-dom_pair"/>
</dbReference>
<sequence>MQASSKPTNLAQTYRATHQTRAPPAEEKSDIADNPFLNAFIAIDEDGSETITVDELRAYMKKNNFQESFVKKWLTMFDLDGDGVISFDEFCEVLGLQTKSARNYRRQSLIRSGLPSDVRIILVHMSEWTQYQVVQIVRNACSNFNDERDIALNVKQRLDREFGPMWHIMIVQGKYYASYSHEPEMCIFFKFDSRVFLIWKTPEEGPRKQ</sequence>
<dbReference type="Pfam" id="PF01221">
    <property type="entry name" value="Dynein_light"/>
    <property type="match status" value="1"/>
</dbReference>
<dbReference type="GO" id="GO:0007017">
    <property type="term" value="P:microtubule-based process"/>
    <property type="evidence" value="ECO:0007669"/>
    <property type="project" value="InterPro"/>
</dbReference>
<evidence type="ECO:0000313" key="1">
    <source>
        <dbReference type="Proteomes" id="UP000095280"/>
    </source>
</evidence>
<dbReference type="SUPFAM" id="SSF54648">
    <property type="entry name" value="DLC"/>
    <property type="match status" value="1"/>
</dbReference>
<dbReference type="InterPro" id="IPR002048">
    <property type="entry name" value="EF_hand_dom"/>
</dbReference>
<dbReference type="WBParaSite" id="maker-uti_cns_0006576-snap-gene-0.1-mRNA-1">
    <property type="protein sequence ID" value="maker-uti_cns_0006576-snap-gene-0.1-mRNA-1"/>
    <property type="gene ID" value="maker-uti_cns_0006576-snap-gene-0.1"/>
</dbReference>
<dbReference type="Gene3D" id="3.30.740.10">
    <property type="entry name" value="Protein Inhibitor Of Neuronal Nitric Oxide Synthase"/>
    <property type="match status" value="1"/>
</dbReference>
<dbReference type="STRING" id="282301.A0A1I8HJQ9"/>
<dbReference type="InterPro" id="IPR001372">
    <property type="entry name" value="Dynein_light_chain_typ-1/2"/>
</dbReference>
<organism evidence="1 2">
    <name type="scientific">Macrostomum lignano</name>
    <dbReference type="NCBI Taxonomy" id="282301"/>
    <lineage>
        <taxon>Eukaryota</taxon>
        <taxon>Metazoa</taxon>
        <taxon>Spiralia</taxon>
        <taxon>Lophotrochozoa</taxon>
        <taxon>Platyhelminthes</taxon>
        <taxon>Rhabditophora</taxon>
        <taxon>Macrostomorpha</taxon>
        <taxon>Macrostomida</taxon>
        <taxon>Macrostomidae</taxon>
        <taxon>Macrostomum</taxon>
    </lineage>
</organism>
<dbReference type="Gene3D" id="1.10.238.10">
    <property type="entry name" value="EF-hand"/>
    <property type="match status" value="1"/>
</dbReference>
<dbReference type="PROSITE" id="PS00018">
    <property type="entry name" value="EF_HAND_1"/>
    <property type="match status" value="1"/>
</dbReference>
<name>A0A1I8HJQ9_9PLAT</name>
<dbReference type="GO" id="GO:0005509">
    <property type="term" value="F:calcium ion binding"/>
    <property type="evidence" value="ECO:0007669"/>
    <property type="project" value="InterPro"/>
</dbReference>
<dbReference type="Proteomes" id="UP000095280">
    <property type="component" value="Unplaced"/>
</dbReference>
<dbReference type="SMART" id="SM00054">
    <property type="entry name" value="EFh"/>
    <property type="match status" value="2"/>
</dbReference>
<evidence type="ECO:0000313" key="2">
    <source>
        <dbReference type="WBParaSite" id="maker-uti_cns_0006576-snap-gene-0.1-mRNA-1"/>
    </source>
</evidence>
<dbReference type="InterPro" id="IPR037177">
    <property type="entry name" value="DLC_sf"/>
</dbReference>
<dbReference type="OrthoDB" id="186625at2759"/>
<dbReference type="PROSITE" id="PS50222">
    <property type="entry name" value="EF_HAND_2"/>
    <property type="match status" value="1"/>
</dbReference>
<dbReference type="Pfam" id="PF13499">
    <property type="entry name" value="EF-hand_7"/>
    <property type="match status" value="1"/>
</dbReference>
<reference evidence="2" key="1">
    <citation type="submission" date="2016-11" db="UniProtKB">
        <authorList>
            <consortium name="WormBaseParasite"/>
        </authorList>
    </citation>
    <scope>IDENTIFICATION</scope>
</reference>
<dbReference type="CDD" id="cd21454">
    <property type="entry name" value="DLC-like_TAL"/>
    <property type="match status" value="1"/>
</dbReference>
<accession>A0A1I8HJQ9</accession>
<dbReference type="GO" id="GO:0030286">
    <property type="term" value="C:dynein complex"/>
    <property type="evidence" value="ECO:0007669"/>
    <property type="project" value="InterPro"/>
</dbReference>
<dbReference type="CDD" id="cd00051">
    <property type="entry name" value="EFh"/>
    <property type="match status" value="1"/>
</dbReference>
<proteinExistence type="predicted"/>
<dbReference type="SUPFAM" id="SSF47473">
    <property type="entry name" value="EF-hand"/>
    <property type="match status" value="1"/>
</dbReference>
<dbReference type="InterPro" id="IPR018247">
    <property type="entry name" value="EF_Hand_1_Ca_BS"/>
</dbReference>
<protein>
    <submittedName>
        <fullName evidence="2">EF-hand domain-containing protein</fullName>
    </submittedName>
</protein>